<dbReference type="Proteomes" id="UP001292079">
    <property type="component" value="Unassembled WGS sequence"/>
</dbReference>
<organism evidence="3 4">
    <name type="scientific">Schistosoma mekongi</name>
    <name type="common">Parasitic worm</name>
    <dbReference type="NCBI Taxonomy" id="38744"/>
    <lineage>
        <taxon>Eukaryota</taxon>
        <taxon>Metazoa</taxon>
        <taxon>Spiralia</taxon>
        <taxon>Lophotrochozoa</taxon>
        <taxon>Platyhelminthes</taxon>
        <taxon>Trematoda</taxon>
        <taxon>Digenea</taxon>
        <taxon>Strigeidida</taxon>
        <taxon>Schistosomatoidea</taxon>
        <taxon>Schistosomatidae</taxon>
        <taxon>Schistosoma</taxon>
    </lineage>
</organism>
<keyword evidence="4" id="KW-1185">Reference proteome</keyword>
<reference evidence="3" key="2">
    <citation type="journal article" date="2023" name="Infect Dis Poverty">
        <title>Chromosome-scale genome of the human blood fluke Schistosoma mekongi and its implications for public health.</title>
        <authorList>
            <person name="Zhou M."/>
            <person name="Xu L."/>
            <person name="Xu D."/>
            <person name="Chen W."/>
            <person name="Khan J."/>
            <person name="Hu Y."/>
            <person name="Huang H."/>
            <person name="Wei H."/>
            <person name="Zhang Y."/>
            <person name="Chusongsang P."/>
            <person name="Tanasarnprasert K."/>
            <person name="Hu X."/>
            <person name="Limpanont Y."/>
            <person name="Lv Z."/>
        </authorList>
    </citation>
    <scope>NUCLEOTIDE SEQUENCE</scope>
    <source>
        <strain evidence="3">LV_2022a</strain>
    </source>
</reference>
<sequence>MNNCLVTLNGIFMLRSMIELFYVIWLFTRFLHRTNSYQLSNIDTDQIELTQLINNEKQIRLRCDAKSRNARDSLILLSCPLSRTGVCRQNCINPCLINETSSFCSDAVTLAIPKCIYRSMANDHIQIEYVIHLDAINEKGQWWCTFRGKRSNFVELDSYYHAQQRTTIMSIYNQTNNLKTINGYDTFVDITTEIDISSNLIQLIIVLVGISIAFNIFFFARCFVVTNYLKNLYIGRSRNYCLDQLLCIDQPRKLSSKTTRINNIQHIIPLETPQIAKKSSTTLINTITTTTMINEQQWCEPINVMPMINYNTSPFMYHKSSISMPQSPNMNYPTIHQYQSHYLQEPNIQQQQSTYYSKYPTLHNSIGNHNTSSMEFIYDEVHNSVYTTLNNQPSDYEKRKEMMLQKRVNNTIRTVYDAGDWLVDRSGQIYVPYAQITPKPQRILLNNFEYSTLRKNDVIKNPSLLNTIAETFKQKNVNYFEQEIVTEDRQQQQSQQQFVPSPIVQTEIINSINSNTIPDNSVSIPDNMSLPLTNQQLLLKNIPVEVNELDNVIEQNANLPNSIHSIEKFTNQLIKQNELNTHKTLNYQLVSMNKLNIDQNSNQQPINTNDDSITLKVPIKFLSRRNLNQSKQHHIDPSNNNNNNQLKVDNGVLPEANKIANLEDWSMIDQD</sequence>
<keyword evidence="2" id="KW-0472">Membrane</keyword>
<accession>A0AAE1ZK77</accession>
<gene>
    <name evidence="3" type="ORF">MN116_002444</name>
</gene>
<protein>
    <submittedName>
        <fullName evidence="3">Uncharacterized protein</fullName>
    </submittedName>
</protein>
<keyword evidence="2" id="KW-0812">Transmembrane</keyword>
<evidence type="ECO:0000313" key="4">
    <source>
        <dbReference type="Proteomes" id="UP001292079"/>
    </source>
</evidence>
<dbReference type="EMBL" id="JALJAT010000001">
    <property type="protein sequence ID" value="KAK4475383.1"/>
    <property type="molecule type" value="Genomic_DNA"/>
</dbReference>
<feature type="region of interest" description="Disordered" evidence="1">
    <location>
        <begin position="629"/>
        <end position="648"/>
    </location>
</feature>
<feature type="transmembrane region" description="Helical" evidence="2">
    <location>
        <begin position="6"/>
        <end position="27"/>
    </location>
</feature>
<evidence type="ECO:0000256" key="2">
    <source>
        <dbReference type="SAM" id="Phobius"/>
    </source>
</evidence>
<keyword evidence="2" id="KW-1133">Transmembrane helix</keyword>
<evidence type="ECO:0000256" key="1">
    <source>
        <dbReference type="SAM" id="MobiDB-lite"/>
    </source>
</evidence>
<name>A0AAE1ZK77_SCHME</name>
<feature type="transmembrane region" description="Helical" evidence="2">
    <location>
        <begin position="200"/>
        <end position="220"/>
    </location>
</feature>
<dbReference type="AlphaFoldDB" id="A0AAE1ZK77"/>
<comment type="caution">
    <text evidence="3">The sequence shown here is derived from an EMBL/GenBank/DDBJ whole genome shotgun (WGS) entry which is preliminary data.</text>
</comment>
<evidence type="ECO:0000313" key="3">
    <source>
        <dbReference type="EMBL" id="KAK4475383.1"/>
    </source>
</evidence>
<reference evidence="3" key="1">
    <citation type="submission" date="2022-04" db="EMBL/GenBank/DDBJ databases">
        <authorList>
            <person name="Xu L."/>
            <person name="Lv Z."/>
        </authorList>
    </citation>
    <scope>NUCLEOTIDE SEQUENCE</scope>
    <source>
        <strain evidence="3">LV_2022a</strain>
    </source>
</reference>
<proteinExistence type="predicted"/>